<gene>
    <name evidence="5" type="ORF">J5U18_12580</name>
</gene>
<dbReference type="InterPro" id="IPR013751">
    <property type="entry name" value="ACP_syn_III_N"/>
</dbReference>
<proteinExistence type="predicted"/>
<evidence type="ECO:0000313" key="6">
    <source>
        <dbReference type="Proteomes" id="UP000679691"/>
    </source>
</evidence>
<dbReference type="CDD" id="cd00830">
    <property type="entry name" value="KAS_III"/>
    <property type="match status" value="1"/>
</dbReference>
<evidence type="ECO:0000259" key="4">
    <source>
        <dbReference type="Pfam" id="PF08545"/>
    </source>
</evidence>
<dbReference type="Gene3D" id="3.40.47.10">
    <property type="match status" value="2"/>
</dbReference>
<keyword evidence="1" id="KW-0808">Transferase</keyword>
<dbReference type="Proteomes" id="UP000679691">
    <property type="component" value="Unassembled WGS sequence"/>
</dbReference>
<keyword evidence="2" id="KW-0012">Acyltransferase</keyword>
<dbReference type="EMBL" id="JAGKSB010000017">
    <property type="protein sequence ID" value="MBP3944376.1"/>
    <property type="molecule type" value="Genomic_DNA"/>
</dbReference>
<evidence type="ECO:0000259" key="3">
    <source>
        <dbReference type="Pfam" id="PF08541"/>
    </source>
</evidence>
<accession>A0A8T4HE26</accession>
<dbReference type="SUPFAM" id="SSF53901">
    <property type="entry name" value="Thiolase-like"/>
    <property type="match status" value="1"/>
</dbReference>
<dbReference type="PANTHER" id="PTHR34069:SF3">
    <property type="entry name" value="ACYL-COA:ACYL-COA ALKYLTRANSFERASE"/>
    <property type="match status" value="1"/>
</dbReference>
<dbReference type="GO" id="GO:0006633">
    <property type="term" value="P:fatty acid biosynthetic process"/>
    <property type="evidence" value="ECO:0007669"/>
    <property type="project" value="InterPro"/>
</dbReference>
<protein>
    <submittedName>
        <fullName evidence="5">Ketoacyl-ACP synthase III</fullName>
    </submittedName>
</protein>
<feature type="domain" description="Beta-ketoacyl-[acyl-carrier-protein] synthase III N-terminal" evidence="4">
    <location>
        <begin position="134"/>
        <end position="199"/>
    </location>
</feature>
<evidence type="ECO:0000313" key="5">
    <source>
        <dbReference type="EMBL" id="MBP3944376.1"/>
    </source>
</evidence>
<dbReference type="InterPro" id="IPR013747">
    <property type="entry name" value="ACP_syn_III_C"/>
</dbReference>
<sequence length="361" mass="39916">MSKPSVYSIIVGSGSYLPEVIMRNEDFLHHTFYDPCKQKIAKTNEFIINKFHQITGISERRYVRPDQVASDIATEAAIEAIADAKIDAETLDCLIVAHNFGDVTLASGQSDCVPSLAARVKYKLQILNPQLIAYDLPFGCAGWLQAVIQANQFIQAGIYKRVLVIGAETISRVSDPHDRDSMIYADGAGAVILEAKESEFPIGILTQQAKSLAYPHALALRMEKSYNPDATTENLFLKMDGHKLYEQVITHVPQIMKECIEASPIEIADIDTFLIHQANLKMDEAILSRLFEAYQIKPAPLEKMPMSISFLGNSSVATIPTLYDLIAKGKFEGHQFKSGQHIMFAAVGAGINLNAVIYRIP</sequence>
<keyword evidence="6" id="KW-1185">Reference proteome</keyword>
<dbReference type="PANTHER" id="PTHR34069">
    <property type="entry name" value="3-OXOACYL-[ACYL-CARRIER-PROTEIN] SYNTHASE 3"/>
    <property type="match status" value="1"/>
</dbReference>
<dbReference type="InterPro" id="IPR016039">
    <property type="entry name" value="Thiolase-like"/>
</dbReference>
<dbReference type="Pfam" id="PF08541">
    <property type="entry name" value="ACP_syn_III_C"/>
    <property type="match status" value="1"/>
</dbReference>
<feature type="domain" description="Beta-ketoacyl-[acyl-carrier-protein] synthase III C-terminal" evidence="3">
    <location>
        <begin position="261"/>
        <end position="360"/>
    </location>
</feature>
<organism evidence="5 6">
    <name type="scientific">Rhinopithecimicrobium faecis</name>
    <dbReference type="NCBI Taxonomy" id="2820698"/>
    <lineage>
        <taxon>Bacteria</taxon>
        <taxon>Pseudomonadati</taxon>
        <taxon>Bacteroidota</taxon>
        <taxon>Sphingobacteriia</taxon>
        <taxon>Sphingobacteriales</taxon>
        <taxon>Sphingobacteriaceae</taxon>
        <taxon>Rhinopithecimicrobium</taxon>
    </lineage>
</organism>
<reference evidence="5" key="1">
    <citation type="submission" date="2021-03" db="EMBL/GenBank/DDBJ databases">
        <authorList>
            <person name="Lu T."/>
            <person name="Wang Q."/>
            <person name="Han X."/>
        </authorList>
    </citation>
    <scope>NUCLEOTIDE SEQUENCE</scope>
    <source>
        <strain evidence="5">WQ 2009</strain>
    </source>
</reference>
<dbReference type="Pfam" id="PF08545">
    <property type="entry name" value="ACP_syn_III"/>
    <property type="match status" value="1"/>
</dbReference>
<dbReference type="GO" id="GO:0044550">
    <property type="term" value="P:secondary metabolite biosynthetic process"/>
    <property type="evidence" value="ECO:0007669"/>
    <property type="project" value="TreeGrafter"/>
</dbReference>
<evidence type="ECO:0000256" key="2">
    <source>
        <dbReference type="ARBA" id="ARBA00023315"/>
    </source>
</evidence>
<evidence type="ECO:0000256" key="1">
    <source>
        <dbReference type="ARBA" id="ARBA00022679"/>
    </source>
</evidence>
<dbReference type="AlphaFoldDB" id="A0A8T4HE26"/>
<dbReference type="RefSeq" id="WP_353547886.1">
    <property type="nucleotide sequence ID" value="NZ_JAGKSB010000017.1"/>
</dbReference>
<comment type="caution">
    <text evidence="5">The sequence shown here is derived from an EMBL/GenBank/DDBJ whole genome shotgun (WGS) entry which is preliminary data.</text>
</comment>
<dbReference type="GO" id="GO:0004315">
    <property type="term" value="F:3-oxoacyl-[acyl-carrier-protein] synthase activity"/>
    <property type="evidence" value="ECO:0007669"/>
    <property type="project" value="InterPro"/>
</dbReference>
<name>A0A8T4HE26_9SPHI</name>